<gene>
    <name evidence="1" type="ORF">B296_00046069</name>
</gene>
<dbReference type="Proteomes" id="UP000287651">
    <property type="component" value="Unassembled WGS sequence"/>
</dbReference>
<accession>A0A426XLA4</accession>
<evidence type="ECO:0000313" key="1">
    <source>
        <dbReference type="EMBL" id="RRT40225.1"/>
    </source>
</evidence>
<comment type="caution">
    <text evidence="1">The sequence shown here is derived from an EMBL/GenBank/DDBJ whole genome shotgun (WGS) entry which is preliminary data.</text>
</comment>
<name>A0A426XLA4_ENSVE</name>
<sequence length="113" mass="12979">MCLPVSAPSKCKRKYSVCFRNDACMGDSELLQSAIKGDMSSPMQSRTVNYRIDRIQWRNGSTLLVEARQVRTTRLSRLNLRVSLRFLVSSNHPWMRNCMMALSIPRRYCASSS</sequence>
<evidence type="ECO:0000313" key="2">
    <source>
        <dbReference type="Proteomes" id="UP000287651"/>
    </source>
</evidence>
<dbReference type="EMBL" id="AMZH03019547">
    <property type="protein sequence ID" value="RRT40225.1"/>
    <property type="molecule type" value="Genomic_DNA"/>
</dbReference>
<reference evidence="1 2" key="1">
    <citation type="journal article" date="2014" name="Agronomy (Basel)">
        <title>A Draft Genome Sequence for Ensete ventricosum, the Drought-Tolerant Tree Against Hunger.</title>
        <authorList>
            <person name="Harrison J."/>
            <person name="Moore K.A."/>
            <person name="Paszkiewicz K."/>
            <person name="Jones T."/>
            <person name="Grant M."/>
            <person name="Ambacheew D."/>
            <person name="Muzemil S."/>
            <person name="Studholme D.J."/>
        </authorList>
    </citation>
    <scope>NUCLEOTIDE SEQUENCE [LARGE SCALE GENOMIC DNA]</scope>
</reference>
<organism evidence="1 2">
    <name type="scientific">Ensete ventricosum</name>
    <name type="common">Abyssinian banana</name>
    <name type="synonym">Musa ensete</name>
    <dbReference type="NCBI Taxonomy" id="4639"/>
    <lineage>
        <taxon>Eukaryota</taxon>
        <taxon>Viridiplantae</taxon>
        <taxon>Streptophyta</taxon>
        <taxon>Embryophyta</taxon>
        <taxon>Tracheophyta</taxon>
        <taxon>Spermatophyta</taxon>
        <taxon>Magnoliopsida</taxon>
        <taxon>Liliopsida</taxon>
        <taxon>Zingiberales</taxon>
        <taxon>Musaceae</taxon>
        <taxon>Ensete</taxon>
    </lineage>
</organism>
<dbReference type="AlphaFoldDB" id="A0A426XLA4"/>
<protein>
    <submittedName>
        <fullName evidence="1">Uncharacterized protein</fullName>
    </submittedName>
</protein>
<proteinExistence type="predicted"/>